<feature type="compositionally biased region" description="Polar residues" evidence="1">
    <location>
        <begin position="792"/>
        <end position="807"/>
    </location>
</feature>
<dbReference type="AlphaFoldDB" id="A0A2G5B4Q5"/>
<protein>
    <submittedName>
        <fullName evidence="2">Uncharacterized protein</fullName>
    </submittedName>
</protein>
<evidence type="ECO:0000313" key="3">
    <source>
        <dbReference type="Proteomes" id="UP000242474"/>
    </source>
</evidence>
<feature type="region of interest" description="Disordered" evidence="1">
    <location>
        <begin position="256"/>
        <end position="275"/>
    </location>
</feature>
<dbReference type="OrthoDB" id="5597106at2759"/>
<keyword evidence="3" id="KW-1185">Reference proteome</keyword>
<feature type="region of interest" description="Disordered" evidence="1">
    <location>
        <begin position="311"/>
        <end position="345"/>
    </location>
</feature>
<feature type="compositionally biased region" description="Polar residues" evidence="1">
    <location>
        <begin position="848"/>
        <end position="867"/>
    </location>
</feature>
<gene>
    <name evidence="2" type="ORF">COEREDRAFT_103967</name>
</gene>
<dbReference type="EMBL" id="KZ303528">
    <property type="protein sequence ID" value="PIA13697.1"/>
    <property type="molecule type" value="Genomic_DNA"/>
</dbReference>
<feature type="compositionally biased region" description="Low complexity" evidence="1">
    <location>
        <begin position="311"/>
        <end position="329"/>
    </location>
</feature>
<proteinExistence type="predicted"/>
<feature type="compositionally biased region" description="Basic and acidic residues" evidence="1">
    <location>
        <begin position="622"/>
        <end position="636"/>
    </location>
</feature>
<organism evidence="2 3">
    <name type="scientific">Coemansia reversa (strain ATCC 12441 / NRRL 1564)</name>
    <dbReference type="NCBI Taxonomy" id="763665"/>
    <lineage>
        <taxon>Eukaryota</taxon>
        <taxon>Fungi</taxon>
        <taxon>Fungi incertae sedis</taxon>
        <taxon>Zoopagomycota</taxon>
        <taxon>Kickxellomycotina</taxon>
        <taxon>Kickxellomycetes</taxon>
        <taxon>Kickxellales</taxon>
        <taxon>Kickxellaceae</taxon>
        <taxon>Coemansia</taxon>
    </lineage>
</organism>
<feature type="region of interest" description="Disordered" evidence="1">
    <location>
        <begin position="568"/>
        <end position="587"/>
    </location>
</feature>
<evidence type="ECO:0000256" key="1">
    <source>
        <dbReference type="SAM" id="MobiDB-lite"/>
    </source>
</evidence>
<feature type="region of interest" description="Disordered" evidence="1">
    <location>
        <begin position="789"/>
        <end position="808"/>
    </location>
</feature>
<feature type="region of interest" description="Disordered" evidence="1">
    <location>
        <begin position="610"/>
        <end position="646"/>
    </location>
</feature>
<evidence type="ECO:0000313" key="2">
    <source>
        <dbReference type="EMBL" id="PIA13697.1"/>
    </source>
</evidence>
<feature type="compositionally biased region" description="Low complexity" evidence="1">
    <location>
        <begin position="569"/>
        <end position="585"/>
    </location>
</feature>
<feature type="compositionally biased region" description="Low complexity" evidence="1">
    <location>
        <begin position="259"/>
        <end position="272"/>
    </location>
</feature>
<feature type="region of interest" description="Disordered" evidence="1">
    <location>
        <begin position="848"/>
        <end position="869"/>
    </location>
</feature>
<feature type="region of interest" description="Disordered" evidence="1">
    <location>
        <begin position="664"/>
        <end position="723"/>
    </location>
</feature>
<reference evidence="2 3" key="1">
    <citation type="journal article" date="2015" name="Genome Biol. Evol.">
        <title>Phylogenomic analyses indicate that early fungi evolved digesting cell walls of algal ancestors of land plants.</title>
        <authorList>
            <person name="Chang Y."/>
            <person name="Wang S."/>
            <person name="Sekimoto S."/>
            <person name="Aerts A.L."/>
            <person name="Choi C."/>
            <person name="Clum A."/>
            <person name="LaButti K.M."/>
            <person name="Lindquist E.A."/>
            <person name="Yee Ngan C."/>
            <person name="Ohm R.A."/>
            <person name="Salamov A.A."/>
            <person name="Grigoriev I.V."/>
            <person name="Spatafora J.W."/>
            <person name="Berbee M.L."/>
        </authorList>
    </citation>
    <scope>NUCLEOTIDE SEQUENCE [LARGE SCALE GENOMIC DNA]</scope>
    <source>
        <strain evidence="2 3">NRRL 1564</strain>
    </source>
</reference>
<feature type="compositionally biased region" description="Low complexity" evidence="1">
    <location>
        <begin position="705"/>
        <end position="717"/>
    </location>
</feature>
<accession>A0A2G5B4Q5</accession>
<sequence length="942" mass="100667">MPSYIFPMPLDSQRLPTGGMHITIASTDSAPAAGPDKIVTGHVSVPEASLNGVDRVEIQYRGVEVVGGTLDDYEDHSLDGMVPKEGARALNKLYFDERLVLWVRDKDAPTKVHQLLFSIAYPNANYPGEIKSVCRSAPSQSFEIAYHVVVWLVGADNKPVARTVQSVPFVPVFNRKTSAVPPAPVSQTGYDDRGKESLLTRVTLSQADYFPGDQVVAGVYIECLRANRSIRKAECTLRQRIECRMRRTFNPIETAEIVSNSRPQSSQPSAASDDSDVLWSRTIDVGPSLPLTLSTSGVGLAAAAASASSSTTQLHSPSAASRSSQISDAGEVSYKRDSSISRTMSSRSPVLMAGYRSCSANMHTSLPSTASVVSGHFLLFSYELRIDVTVGSLARGGQRISTHTLLGSCAVEPSTPTSVRFSAPHRALAEAHANSRCVSATASYFPQNALHTPASLIDTREKTDLRKSRFSVGAFQPPTRTEGAIAEDAARRFSALRFASIHREGSIASAAEDAEANASELPNAVDQLRYRCEASLALVPKIFDSSKPAAHGEPQEKAEVSVSGIAAVSPAPTNSSPSDDASSSSKTGKMFIGTAQKSNTDDAIQNLSTTASNGQADETEVASDHKENKTTAKRDSTTSSSGEDDLARAVYAAAEKVMNDEEWDRPNSCYLPAKGSKRKSKGVSRAQQGTSSANSNGQPTPNGDSGHTSSRNSSESSHYSDMDRQELERAINRLAPTKRTSESQTGASGLTDIMQGIDFFDSTNDGPELIGMLSAPPGKLVFDEFQTDDAKNSQSEAKGGEANSNTAYPAVADGQVSVQPGWTMFTPPAPQPQQISSVLRRSISMPENTALSNTGSSELTQPDNTTDLPKPTVAHSALDASEYRNVLVRKNRLGRLDPSRLSAMSPSSVISAMSSNSRMGSTSRTGVLKNIGQRFTSWFSKK</sequence>
<dbReference type="Proteomes" id="UP000242474">
    <property type="component" value="Unassembled WGS sequence"/>
</dbReference>
<name>A0A2G5B4Q5_COERN</name>
<feature type="compositionally biased region" description="Polar residues" evidence="1">
    <location>
        <begin position="686"/>
        <end position="703"/>
    </location>
</feature>